<feature type="compositionally biased region" description="Basic and acidic residues" evidence="1">
    <location>
        <begin position="300"/>
        <end position="313"/>
    </location>
</feature>
<feature type="compositionally biased region" description="Low complexity" evidence="1">
    <location>
        <begin position="43"/>
        <end position="66"/>
    </location>
</feature>
<dbReference type="OMA" id="KPHSTHP"/>
<feature type="compositionally biased region" description="Polar residues" evidence="1">
    <location>
        <begin position="232"/>
        <end position="251"/>
    </location>
</feature>
<feature type="compositionally biased region" description="Low complexity" evidence="1">
    <location>
        <begin position="426"/>
        <end position="441"/>
    </location>
</feature>
<dbReference type="InterPro" id="IPR013951">
    <property type="entry name" value="Rxt3"/>
</dbReference>
<dbReference type="eggNOG" id="KOG4843">
    <property type="taxonomic scope" value="Eukaryota"/>
</dbReference>
<evidence type="ECO:0000313" key="3">
    <source>
        <dbReference type="Proteomes" id="UP000016924"/>
    </source>
</evidence>
<feature type="compositionally biased region" description="Low complexity" evidence="1">
    <location>
        <begin position="269"/>
        <end position="283"/>
    </location>
</feature>
<dbReference type="SUPFAM" id="SSF69848">
    <property type="entry name" value="LCCL domain"/>
    <property type="match status" value="1"/>
</dbReference>
<feature type="compositionally biased region" description="Gly residues" evidence="1">
    <location>
        <begin position="454"/>
        <end position="469"/>
    </location>
</feature>
<feature type="compositionally biased region" description="Low complexity" evidence="1">
    <location>
        <begin position="314"/>
        <end position="323"/>
    </location>
</feature>
<evidence type="ECO:0000313" key="2">
    <source>
        <dbReference type="EMBL" id="EON68002.1"/>
    </source>
</evidence>
<dbReference type="GeneID" id="19904460"/>
<dbReference type="RefSeq" id="XP_007783319.1">
    <property type="nucleotide sequence ID" value="XM_007785129.1"/>
</dbReference>
<feature type="region of interest" description="Disordered" evidence="1">
    <location>
        <begin position="887"/>
        <end position="907"/>
    </location>
</feature>
<organism evidence="2 3">
    <name type="scientific">Coniosporium apollinis (strain CBS 100218)</name>
    <name type="common">Rock-inhabiting black yeast</name>
    <dbReference type="NCBI Taxonomy" id="1168221"/>
    <lineage>
        <taxon>Eukaryota</taxon>
        <taxon>Fungi</taxon>
        <taxon>Dikarya</taxon>
        <taxon>Ascomycota</taxon>
        <taxon>Pezizomycotina</taxon>
        <taxon>Dothideomycetes</taxon>
        <taxon>Dothideomycetes incertae sedis</taxon>
        <taxon>Coniosporium</taxon>
    </lineage>
</organism>
<feature type="compositionally biased region" description="Polar residues" evidence="1">
    <location>
        <begin position="592"/>
        <end position="613"/>
    </location>
</feature>
<feature type="region of interest" description="Disordered" evidence="1">
    <location>
        <begin position="1"/>
        <end position="556"/>
    </location>
</feature>
<dbReference type="STRING" id="1168221.R7Z1H3"/>
<dbReference type="Pfam" id="PF08642">
    <property type="entry name" value="Rxt3"/>
    <property type="match status" value="1"/>
</dbReference>
<dbReference type="Gene3D" id="2.170.130.20">
    <property type="entry name" value="LCCL-like domain"/>
    <property type="match status" value="1"/>
</dbReference>
<dbReference type="InterPro" id="IPR036609">
    <property type="entry name" value="LCCL_sf"/>
</dbReference>
<feature type="region of interest" description="Disordered" evidence="1">
    <location>
        <begin position="588"/>
        <end position="656"/>
    </location>
</feature>
<feature type="compositionally biased region" description="Basic residues" evidence="1">
    <location>
        <begin position="536"/>
        <end position="555"/>
    </location>
</feature>
<protein>
    <recommendedName>
        <fullName evidence="4">Rxt3-domain-containing protein</fullName>
    </recommendedName>
</protein>
<dbReference type="OrthoDB" id="3596986at2759"/>
<evidence type="ECO:0000256" key="1">
    <source>
        <dbReference type="SAM" id="MobiDB-lite"/>
    </source>
</evidence>
<proteinExistence type="predicted"/>
<feature type="compositionally biased region" description="Basic residues" evidence="1">
    <location>
        <begin position="617"/>
        <end position="634"/>
    </location>
</feature>
<reference evidence="3" key="1">
    <citation type="submission" date="2012-06" db="EMBL/GenBank/DDBJ databases">
        <title>The genome sequence of Coniosporium apollinis CBS 100218.</title>
        <authorList>
            <consortium name="The Broad Institute Genome Sequencing Platform"/>
            <person name="Cuomo C."/>
            <person name="Gorbushina A."/>
            <person name="Noack S."/>
            <person name="Walker B."/>
            <person name="Young S.K."/>
            <person name="Zeng Q."/>
            <person name="Gargeya S."/>
            <person name="Fitzgerald M."/>
            <person name="Haas B."/>
            <person name="Abouelleil A."/>
            <person name="Alvarado L."/>
            <person name="Arachchi H.M."/>
            <person name="Berlin A.M."/>
            <person name="Chapman S.B."/>
            <person name="Goldberg J."/>
            <person name="Griggs A."/>
            <person name="Gujja S."/>
            <person name="Hansen M."/>
            <person name="Howarth C."/>
            <person name="Imamovic A."/>
            <person name="Larimer J."/>
            <person name="McCowan C."/>
            <person name="Montmayeur A."/>
            <person name="Murphy C."/>
            <person name="Neiman D."/>
            <person name="Pearson M."/>
            <person name="Priest M."/>
            <person name="Roberts A."/>
            <person name="Saif S."/>
            <person name="Shea T."/>
            <person name="Sisk P."/>
            <person name="Sykes S."/>
            <person name="Wortman J."/>
            <person name="Nusbaum C."/>
            <person name="Birren B."/>
        </authorList>
    </citation>
    <scope>NUCLEOTIDE SEQUENCE [LARGE SCALE GENOMIC DNA]</scope>
    <source>
        <strain evidence="3">CBS 100218</strain>
    </source>
</reference>
<dbReference type="EMBL" id="JH767592">
    <property type="protein sequence ID" value="EON68002.1"/>
    <property type="molecule type" value="Genomic_DNA"/>
</dbReference>
<accession>R7Z1H3</accession>
<feature type="compositionally biased region" description="Polar residues" evidence="1">
    <location>
        <begin position="470"/>
        <end position="493"/>
    </location>
</feature>
<sequence length="918" mass="98197">MPPPSSPQQRDPALSYSGARPPPLPSFSNGRDLPGLGGINRPGSSMSISSLIGGEATTAQSAAQQSPPNAVRPLSPPIRGMRPPSPRRRPSLGSRVEFGAYRRAQTPEMHSSGSAARPNDLSAYATSSSPRLFAGAGGSPDQARHSFPHATHNHGALTALGARPYQSSPSDPDNKDSDNRTGPAVPPRPNSQPAALFAPPPELGARDRLGAPVFRHPFLGPSAEDRGRMLQESHQQTSGGSDPTDRSSQQRLDGERATPAQPPFQSAFGPPQGQQHPAPQNGPSQPPSRTFLGWPQLQDARLREASKPAREESSASSRSGFSSQVAGNQGHGVPTGLGADAPGRQPHTLDQLRQRLMGQYPGTSRDGERRTEPPPALTPLGGANSVQSRAPSFDHPIRRPGEDMQLQRSLLGISPEASRRTGRASPLPQAVQGVQAQLVGPSGDPNIKSEFGRMFGGLGGLGSAPGGNGTSTPSRQSPMPQNGAESLPPSNDSEGARMARTGSQAGRRGRRVKDEDALVGSESGDGRGTPGLGRGGSKRAKHAHPAHHHHHHPHSHQYYINPVAAFGKLTDSSHHHHHHKPDDDLAIVGATQPANNNPFSTLRFNNNTPQNVGGSAAHHHHHHHHPPHHHHHAPKATQAPRPSSPMPTKAVNSQPVVDSVAPLPREHLGSMLYTTSLKMPPLPAYRLDSKFQYESQHKPIPNFEGKENCTYTIRVPRYYLQPDQREEICLRRNVWGTEIYTDDSDPIAAAIHVGWIRGEWGEDVDPDYLLELATAAANISNNNNQPDDIPETMLAPLPSGPILPPPNTDLHITILVLPRLEKYAASTRFGLRSRAWGVTDAEHSGLSFKILRLDWVDEASGTRGEERGAEARRKRLQAALSLVEMFGGRSGGGGGRDEEAGRARNGTGAFGRVAQAVA</sequence>
<evidence type="ECO:0008006" key="4">
    <source>
        <dbReference type="Google" id="ProtNLM"/>
    </source>
</evidence>
<name>R7Z1H3_CONA1</name>
<dbReference type="HOGENOM" id="CLU_005227_1_0_1"/>
<keyword evidence="3" id="KW-1185">Reference proteome</keyword>
<dbReference type="Proteomes" id="UP000016924">
    <property type="component" value="Unassembled WGS sequence"/>
</dbReference>
<dbReference type="AlphaFoldDB" id="R7Z1H3"/>
<feature type="compositionally biased region" description="Gly residues" evidence="1">
    <location>
        <begin position="526"/>
        <end position="535"/>
    </location>
</feature>
<gene>
    <name evidence="2" type="ORF">W97_07149</name>
</gene>